<accession>A0ABW0SCI8</accession>
<dbReference type="PANTHER" id="PTHR33376:SF15">
    <property type="entry name" value="BLL6794 PROTEIN"/>
    <property type="match status" value="1"/>
</dbReference>
<dbReference type="Proteomes" id="UP001596056">
    <property type="component" value="Unassembled WGS sequence"/>
</dbReference>
<sequence>MLNRRHVLGGLLAAPAVLRATRAGAQEVSMRLHHFMSGVSPGHNEFLVPWAEKVAAESDGRIKIDVFPSMQLGGTPPQLYDQARDGVVDVVWTLPGYTANRFPKIEVFELPFVGAQTSRVNSRAVQEFAEANLADEFAEVHPICFWASDGGLIHTDTPVTTLDDMAGLKIRFPTRLAGEGLAALGAVPVGMPVPQVPEAVSQGVIDGAAVPWEIVPSIKLHELVSNHLGFPGTPTFYVSTFLLAMNKARYEGLPEDLRAVIDANSGQAATDMVAAMFDTNTPKVIDLATQAGNTITTLSPEEVARWTEATQPVRDAWIAASADQGFDGAALLAEAQALIAKHGQGA</sequence>
<dbReference type="Pfam" id="PF03480">
    <property type="entry name" value="DctP"/>
    <property type="match status" value="1"/>
</dbReference>
<evidence type="ECO:0000256" key="1">
    <source>
        <dbReference type="ARBA" id="ARBA00004418"/>
    </source>
</evidence>
<organism evidence="4 5">
    <name type="scientific">Rubellimicrobium aerolatum</name>
    <dbReference type="NCBI Taxonomy" id="490979"/>
    <lineage>
        <taxon>Bacteria</taxon>
        <taxon>Pseudomonadati</taxon>
        <taxon>Pseudomonadota</taxon>
        <taxon>Alphaproteobacteria</taxon>
        <taxon>Rhodobacterales</taxon>
        <taxon>Roseobacteraceae</taxon>
        <taxon>Rubellimicrobium</taxon>
    </lineage>
</organism>
<comment type="subcellular location">
    <subcellularLocation>
        <location evidence="1">Periplasm</location>
    </subcellularLocation>
</comment>
<dbReference type="InterPro" id="IPR018389">
    <property type="entry name" value="DctP_fam"/>
</dbReference>
<evidence type="ECO:0000313" key="5">
    <source>
        <dbReference type="Proteomes" id="UP001596056"/>
    </source>
</evidence>
<dbReference type="Gene3D" id="3.40.190.170">
    <property type="entry name" value="Bacterial extracellular solute-binding protein, family 7"/>
    <property type="match status" value="1"/>
</dbReference>
<keyword evidence="5" id="KW-1185">Reference proteome</keyword>
<proteinExistence type="predicted"/>
<dbReference type="SUPFAM" id="SSF53850">
    <property type="entry name" value="Periplasmic binding protein-like II"/>
    <property type="match status" value="1"/>
</dbReference>
<evidence type="ECO:0000256" key="2">
    <source>
        <dbReference type="ARBA" id="ARBA00022729"/>
    </source>
</evidence>
<evidence type="ECO:0000313" key="4">
    <source>
        <dbReference type="EMBL" id="MFC5566620.1"/>
    </source>
</evidence>
<keyword evidence="3" id="KW-0574">Periplasm</keyword>
<gene>
    <name evidence="4" type="ORF">ACFPOC_09345</name>
</gene>
<dbReference type="EMBL" id="JBHSNA010000006">
    <property type="protein sequence ID" value="MFC5566620.1"/>
    <property type="molecule type" value="Genomic_DNA"/>
</dbReference>
<keyword evidence="2" id="KW-0732">Signal</keyword>
<dbReference type="CDD" id="cd13665">
    <property type="entry name" value="PBP2_TRAP_Dctp3_4"/>
    <property type="match status" value="1"/>
</dbReference>
<reference evidence="5" key="1">
    <citation type="journal article" date="2019" name="Int. J. Syst. Evol. Microbiol.">
        <title>The Global Catalogue of Microorganisms (GCM) 10K type strain sequencing project: providing services to taxonomists for standard genome sequencing and annotation.</title>
        <authorList>
            <consortium name="The Broad Institute Genomics Platform"/>
            <consortium name="The Broad Institute Genome Sequencing Center for Infectious Disease"/>
            <person name="Wu L."/>
            <person name="Ma J."/>
        </authorList>
    </citation>
    <scope>NUCLEOTIDE SEQUENCE [LARGE SCALE GENOMIC DNA]</scope>
    <source>
        <strain evidence="5">KACC 11588</strain>
    </source>
</reference>
<comment type="caution">
    <text evidence="4">The sequence shown here is derived from an EMBL/GenBank/DDBJ whole genome shotgun (WGS) entry which is preliminary data.</text>
</comment>
<evidence type="ECO:0000256" key="3">
    <source>
        <dbReference type="ARBA" id="ARBA00022764"/>
    </source>
</evidence>
<protein>
    <submittedName>
        <fullName evidence="4">TRAP transporter substrate-binding protein</fullName>
    </submittedName>
</protein>
<dbReference type="RefSeq" id="WP_209840703.1">
    <property type="nucleotide sequence ID" value="NZ_JAGGJP010000008.1"/>
</dbReference>
<dbReference type="PANTHER" id="PTHR33376">
    <property type="match status" value="1"/>
</dbReference>
<dbReference type="NCBIfam" id="NF037995">
    <property type="entry name" value="TRAP_S1"/>
    <property type="match status" value="1"/>
</dbReference>
<name>A0ABW0SCI8_9RHOB</name>
<dbReference type="InterPro" id="IPR038404">
    <property type="entry name" value="TRAP_DctP_sf"/>
</dbReference>